<evidence type="ECO:0000256" key="1">
    <source>
        <dbReference type="SAM" id="SignalP"/>
    </source>
</evidence>
<dbReference type="InterPro" id="IPR007939">
    <property type="entry name" value="Cu-R_B_prcur"/>
</dbReference>
<dbReference type="GO" id="GO:0005507">
    <property type="term" value="F:copper ion binding"/>
    <property type="evidence" value="ECO:0007669"/>
    <property type="project" value="InterPro"/>
</dbReference>
<dbReference type="Pfam" id="PF05275">
    <property type="entry name" value="CopB"/>
    <property type="match status" value="1"/>
</dbReference>
<keyword evidence="3" id="KW-1185">Reference proteome</keyword>
<name>A0A7X9ZU55_9SPHN</name>
<dbReference type="RefSeq" id="WP_169575017.1">
    <property type="nucleotide sequence ID" value="NZ_JABBFV010000024.1"/>
</dbReference>
<gene>
    <name evidence="2" type="ORF">HHL08_21470</name>
</gene>
<evidence type="ECO:0000313" key="3">
    <source>
        <dbReference type="Proteomes" id="UP000519023"/>
    </source>
</evidence>
<sequence length="235" mass="25339">MPRSACLGFLYLCALLIAAPAAAQDTNAWTLSGGFDLIELRGGRGSDVFLWDGTFSLGDATDQIMLVTQGGGALGNQIDEVQARLFYGRTVGNATLLVGVRKDVTPHRRDTHAIVGVQGNVGTRLGWETYVFLSDEGNLTGEGQIVYQLPITPRLYLEPRVAVGWSAQSSVAEATRSGFTEGEGTLRLRYRLTPKLNLYTAIVHERLLGPTCRLARASGDTRQSTMAVIGFGFSL</sequence>
<proteinExistence type="predicted"/>
<dbReference type="GO" id="GO:0009279">
    <property type="term" value="C:cell outer membrane"/>
    <property type="evidence" value="ECO:0007669"/>
    <property type="project" value="InterPro"/>
</dbReference>
<feature type="chain" id="PRO_5031341825" evidence="1">
    <location>
        <begin position="24"/>
        <end position="235"/>
    </location>
</feature>
<accession>A0A7X9ZU55</accession>
<dbReference type="EMBL" id="JABBFV010000024">
    <property type="protein sequence ID" value="NML12668.1"/>
    <property type="molecule type" value="Genomic_DNA"/>
</dbReference>
<dbReference type="GO" id="GO:0006878">
    <property type="term" value="P:intracellular copper ion homeostasis"/>
    <property type="evidence" value="ECO:0007669"/>
    <property type="project" value="InterPro"/>
</dbReference>
<evidence type="ECO:0000313" key="2">
    <source>
        <dbReference type="EMBL" id="NML12668.1"/>
    </source>
</evidence>
<dbReference type="Proteomes" id="UP000519023">
    <property type="component" value="Unassembled WGS sequence"/>
</dbReference>
<protein>
    <submittedName>
        <fullName evidence="2">Copper resistance protein B</fullName>
    </submittedName>
</protein>
<keyword evidence="1" id="KW-0732">Signal</keyword>
<organism evidence="2 3">
    <name type="scientific">Sphingobium psychrophilum</name>
    <dbReference type="NCBI Taxonomy" id="2728834"/>
    <lineage>
        <taxon>Bacteria</taxon>
        <taxon>Pseudomonadati</taxon>
        <taxon>Pseudomonadota</taxon>
        <taxon>Alphaproteobacteria</taxon>
        <taxon>Sphingomonadales</taxon>
        <taxon>Sphingomonadaceae</taxon>
        <taxon>Sphingobium</taxon>
    </lineage>
</organism>
<comment type="caution">
    <text evidence="2">The sequence shown here is derived from an EMBL/GenBank/DDBJ whole genome shotgun (WGS) entry which is preliminary data.</text>
</comment>
<feature type="signal peptide" evidence="1">
    <location>
        <begin position="1"/>
        <end position="23"/>
    </location>
</feature>
<dbReference type="AlphaFoldDB" id="A0A7X9ZU55"/>
<reference evidence="2 3" key="1">
    <citation type="submission" date="2020-04" db="EMBL/GenBank/DDBJ databases">
        <title>Sphingobium sp. AR-3-1 isolated from Arctic soil.</title>
        <authorList>
            <person name="Dahal R.H."/>
            <person name="Chaudhary D.K."/>
        </authorList>
    </citation>
    <scope>NUCLEOTIDE SEQUENCE [LARGE SCALE GENOMIC DNA]</scope>
    <source>
        <strain evidence="2 3">AR-3-1</strain>
    </source>
</reference>